<dbReference type="Proteomes" id="UP000663870">
    <property type="component" value="Unassembled WGS sequence"/>
</dbReference>
<sequence>MTRIIYILILIVICIINVRGKSCDILENMSCECHSSFNGDIEQLICNNYKNSMFKEIKLINETQQINRSFDSFHLIFYNHEFNVSSMYFNELSYLFPRTKQLNRGKKKFIIKIILSFPNFLQLHFEDYSFNQLFKRNFNYKTILTLELTSNGQITFSSKAFDQLIVDQMFLHTSSLEPYSFEEIFNNTNIGELTIEGSTLRSNETYRQNFNGKIRLAKFTKMVETISNEEFPPYPVRSMIIEAHEARKMNASTFINYRNLHGLHFIRPKFFFDNRTFDGFQYIISLEIIELDAETIKDYTFQHVSRIRYFTLGQNLRYLSEHSLNYLDYLKHFDASKIVLDQLYPSSRCVLARFIEKQHKLNPSIIISPPQAENCDCIYDFILTILNKKADQSYIDLCSENQQERCQLSQCNIVKNFRLPLIKNLTNEQIISSSNDDIINTTTSLYPIDNGIITTVLHQLPSYVHRHPPGDHQSQIHNKYERIESSDRNTKDSYVSPLRVDNSNDPNAILSDDYEDYIDSTSTIDDIQPTINLYDEKRRRELKNETFKWISLSLVCITILCLLFVGTLVWCLTRRSLKRNYKAGFQPVQQNGSNV</sequence>
<keyword evidence="2" id="KW-0732">Signal</keyword>
<accession>A0A813Q2M1</accession>
<reference evidence="3" key="1">
    <citation type="submission" date="2021-02" db="EMBL/GenBank/DDBJ databases">
        <authorList>
            <person name="Nowell W R."/>
        </authorList>
    </citation>
    <scope>NUCLEOTIDE SEQUENCE</scope>
</reference>
<feature type="signal peptide" evidence="2">
    <location>
        <begin position="1"/>
        <end position="20"/>
    </location>
</feature>
<dbReference type="EMBL" id="CAJNOL010000039">
    <property type="protein sequence ID" value="CAF0776574.1"/>
    <property type="molecule type" value="Genomic_DNA"/>
</dbReference>
<evidence type="ECO:0000313" key="5">
    <source>
        <dbReference type="Proteomes" id="UP000663854"/>
    </source>
</evidence>
<proteinExistence type="predicted"/>
<keyword evidence="1" id="KW-0472">Membrane</keyword>
<comment type="caution">
    <text evidence="3">The sequence shown here is derived from an EMBL/GenBank/DDBJ whole genome shotgun (WGS) entry which is preliminary data.</text>
</comment>
<gene>
    <name evidence="4" type="ORF">JXQ802_LOCUS2996</name>
    <name evidence="3" type="ORF">PYM288_LOCUS2599</name>
</gene>
<organism evidence="3 5">
    <name type="scientific">Rotaria sordida</name>
    <dbReference type="NCBI Taxonomy" id="392033"/>
    <lineage>
        <taxon>Eukaryota</taxon>
        <taxon>Metazoa</taxon>
        <taxon>Spiralia</taxon>
        <taxon>Gnathifera</taxon>
        <taxon>Rotifera</taxon>
        <taxon>Eurotatoria</taxon>
        <taxon>Bdelloidea</taxon>
        <taxon>Philodinida</taxon>
        <taxon>Philodinidae</taxon>
        <taxon>Rotaria</taxon>
    </lineage>
</organism>
<dbReference type="InterPro" id="IPR032675">
    <property type="entry name" value="LRR_dom_sf"/>
</dbReference>
<evidence type="ECO:0000256" key="1">
    <source>
        <dbReference type="SAM" id="Phobius"/>
    </source>
</evidence>
<evidence type="ECO:0000313" key="6">
    <source>
        <dbReference type="Proteomes" id="UP000663870"/>
    </source>
</evidence>
<dbReference type="EMBL" id="CAJNOH010000017">
    <property type="protein sequence ID" value="CAF0760991.1"/>
    <property type="molecule type" value="Genomic_DNA"/>
</dbReference>
<name>A0A813Q2M1_9BILA</name>
<dbReference type="Gene3D" id="3.80.10.10">
    <property type="entry name" value="Ribonuclease Inhibitor"/>
    <property type="match status" value="1"/>
</dbReference>
<evidence type="ECO:0000313" key="3">
    <source>
        <dbReference type="EMBL" id="CAF0760991.1"/>
    </source>
</evidence>
<evidence type="ECO:0000256" key="2">
    <source>
        <dbReference type="SAM" id="SignalP"/>
    </source>
</evidence>
<keyword evidence="1" id="KW-1133">Transmembrane helix</keyword>
<protein>
    <submittedName>
        <fullName evidence="3">Uncharacterized protein</fullName>
    </submittedName>
</protein>
<dbReference type="AlphaFoldDB" id="A0A813Q2M1"/>
<dbReference type="Proteomes" id="UP000663854">
    <property type="component" value="Unassembled WGS sequence"/>
</dbReference>
<evidence type="ECO:0000313" key="4">
    <source>
        <dbReference type="EMBL" id="CAF0776574.1"/>
    </source>
</evidence>
<keyword evidence="1" id="KW-0812">Transmembrane</keyword>
<feature type="transmembrane region" description="Helical" evidence="1">
    <location>
        <begin position="549"/>
        <end position="572"/>
    </location>
</feature>
<keyword evidence="6" id="KW-1185">Reference proteome</keyword>
<feature type="chain" id="PRO_5036222653" evidence="2">
    <location>
        <begin position="21"/>
        <end position="595"/>
    </location>
</feature>